<name>A0AAW0A3W5_9AGAR</name>
<evidence type="ECO:0000313" key="2">
    <source>
        <dbReference type="Proteomes" id="UP001362999"/>
    </source>
</evidence>
<protein>
    <recommendedName>
        <fullName evidence="3">Zn(2)-C6 fungal-type domain-containing protein</fullName>
    </recommendedName>
</protein>
<keyword evidence="2" id="KW-1185">Reference proteome</keyword>
<evidence type="ECO:0008006" key="3">
    <source>
        <dbReference type="Google" id="ProtNLM"/>
    </source>
</evidence>
<dbReference type="AlphaFoldDB" id="A0AAW0A3W5"/>
<dbReference type="EMBL" id="JAWWNJ010000087">
    <property type="protein sequence ID" value="KAK7000762.1"/>
    <property type="molecule type" value="Genomic_DNA"/>
</dbReference>
<gene>
    <name evidence="1" type="ORF">R3P38DRAFT_2560389</name>
</gene>
<accession>A0AAW0A3W5</accession>
<dbReference type="Proteomes" id="UP001362999">
    <property type="component" value="Unassembled WGS sequence"/>
</dbReference>
<comment type="caution">
    <text evidence="1">The sequence shown here is derived from an EMBL/GenBank/DDBJ whole genome shotgun (WGS) entry which is preliminary data.</text>
</comment>
<evidence type="ECO:0000313" key="1">
    <source>
        <dbReference type="EMBL" id="KAK7000762.1"/>
    </source>
</evidence>
<organism evidence="1 2">
    <name type="scientific">Favolaschia claudopus</name>
    <dbReference type="NCBI Taxonomy" id="2862362"/>
    <lineage>
        <taxon>Eukaryota</taxon>
        <taxon>Fungi</taxon>
        <taxon>Dikarya</taxon>
        <taxon>Basidiomycota</taxon>
        <taxon>Agaricomycotina</taxon>
        <taxon>Agaricomycetes</taxon>
        <taxon>Agaricomycetidae</taxon>
        <taxon>Agaricales</taxon>
        <taxon>Marasmiineae</taxon>
        <taxon>Mycenaceae</taxon>
        <taxon>Favolaschia</taxon>
    </lineage>
</organism>
<reference evidence="1 2" key="1">
    <citation type="journal article" date="2024" name="J Genomics">
        <title>Draft genome sequencing and assembly of Favolaschia claudopus CIRM-BRFM 2984 isolated from oak limbs.</title>
        <authorList>
            <person name="Navarro D."/>
            <person name="Drula E."/>
            <person name="Chaduli D."/>
            <person name="Cazenave R."/>
            <person name="Ahrendt S."/>
            <person name="Wang J."/>
            <person name="Lipzen A."/>
            <person name="Daum C."/>
            <person name="Barry K."/>
            <person name="Grigoriev I.V."/>
            <person name="Favel A."/>
            <person name="Rosso M.N."/>
            <person name="Martin F."/>
        </authorList>
    </citation>
    <scope>NUCLEOTIDE SEQUENCE [LARGE SCALE GENOMIC DNA]</scope>
    <source>
        <strain evidence="1 2">CIRM-BRFM 2984</strain>
    </source>
</reference>
<proteinExistence type="predicted"/>
<sequence>MASHDTQATSTRQYTSNSCLAGSNPNASTEYSDAGSELEAFWCRVSELTTRTRNDEGAWVGSPEARQWNERNKESCSRCQRGRNWRACFVENDQLTCLPCRKSKMACDRKTRFIFEYTKDEFFPTMDEFKAVYGKKEHTDCRVYRKWASRKLRESVPYSESPVPLDWRK</sequence>